<gene>
    <name evidence="2" type="ORF">Slati_3696500</name>
</gene>
<feature type="region of interest" description="Disordered" evidence="1">
    <location>
        <begin position="68"/>
        <end position="106"/>
    </location>
</feature>
<evidence type="ECO:0000313" key="2">
    <source>
        <dbReference type="EMBL" id="KAL0411068.1"/>
    </source>
</evidence>
<protein>
    <submittedName>
        <fullName evidence="2">Uncharacterized protein</fullName>
    </submittedName>
</protein>
<comment type="caution">
    <text evidence="2">The sequence shown here is derived from an EMBL/GenBank/DDBJ whole genome shotgun (WGS) entry which is preliminary data.</text>
</comment>
<dbReference type="AlphaFoldDB" id="A0AAW2U2Q7"/>
<dbReference type="EMBL" id="JACGWN010000013">
    <property type="protein sequence ID" value="KAL0411068.1"/>
    <property type="molecule type" value="Genomic_DNA"/>
</dbReference>
<proteinExistence type="predicted"/>
<feature type="compositionally biased region" description="Polar residues" evidence="1">
    <location>
        <begin position="93"/>
        <end position="102"/>
    </location>
</feature>
<accession>A0AAW2U2Q7</accession>
<reference evidence="2" key="1">
    <citation type="submission" date="2020-06" db="EMBL/GenBank/DDBJ databases">
        <authorList>
            <person name="Li T."/>
            <person name="Hu X."/>
            <person name="Zhang T."/>
            <person name="Song X."/>
            <person name="Zhang H."/>
            <person name="Dai N."/>
            <person name="Sheng W."/>
            <person name="Hou X."/>
            <person name="Wei L."/>
        </authorList>
    </citation>
    <scope>NUCLEOTIDE SEQUENCE</scope>
    <source>
        <strain evidence="2">KEN1</strain>
        <tissue evidence="2">Leaf</tissue>
    </source>
</reference>
<evidence type="ECO:0000256" key="1">
    <source>
        <dbReference type="SAM" id="MobiDB-lite"/>
    </source>
</evidence>
<name>A0AAW2U2Q7_9LAMI</name>
<reference evidence="2" key="2">
    <citation type="journal article" date="2024" name="Plant">
        <title>Genomic evolution and insights into agronomic trait innovations of Sesamum species.</title>
        <authorList>
            <person name="Miao H."/>
            <person name="Wang L."/>
            <person name="Qu L."/>
            <person name="Liu H."/>
            <person name="Sun Y."/>
            <person name="Le M."/>
            <person name="Wang Q."/>
            <person name="Wei S."/>
            <person name="Zheng Y."/>
            <person name="Lin W."/>
            <person name="Duan Y."/>
            <person name="Cao H."/>
            <person name="Xiong S."/>
            <person name="Wang X."/>
            <person name="Wei L."/>
            <person name="Li C."/>
            <person name="Ma Q."/>
            <person name="Ju M."/>
            <person name="Zhao R."/>
            <person name="Li G."/>
            <person name="Mu C."/>
            <person name="Tian Q."/>
            <person name="Mei H."/>
            <person name="Zhang T."/>
            <person name="Gao T."/>
            <person name="Zhang H."/>
        </authorList>
    </citation>
    <scope>NUCLEOTIDE SEQUENCE</scope>
    <source>
        <strain evidence="2">KEN1</strain>
    </source>
</reference>
<sequence>MHWPTSKTIVKLVESLLFSHASIGIVYGKHRVEDVGNDRNIQQRTKQAEDWDIPCNTHSLQVMAGTSLANTSGTPAPTPLRPIDPVAEPPRRITSSDTSSGELSPPLLGTTQQMITAAIQEQTNGNIGFGLNSYALLRGCPEEEGERGLPTLVPLAIEVRGLPSRAGQEVPPQWLARSECRQKDLQDIQY</sequence>
<organism evidence="2">
    <name type="scientific">Sesamum latifolium</name>
    <dbReference type="NCBI Taxonomy" id="2727402"/>
    <lineage>
        <taxon>Eukaryota</taxon>
        <taxon>Viridiplantae</taxon>
        <taxon>Streptophyta</taxon>
        <taxon>Embryophyta</taxon>
        <taxon>Tracheophyta</taxon>
        <taxon>Spermatophyta</taxon>
        <taxon>Magnoliopsida</taxon>
        <taxon>eudicotyledons</taxon>
        <taxon>Gunneridae</taxon>
        <taxon>Pentapetalae</taxon>
        <taxon>asterids</taxon>
        <taxon>lamiids</taxon>
        <taxon>Lamiales</taxon>
        <taxon>Pedaliaceae</taxon>
        <taxon>Sesamum</taxon>
    </lineage>
</organism>